<evidence type="ECO:0000313" key="1">
    <source>
        <dbReference type="EMBL" id="PFG48688.1"/>
    </source>
</evidence>
<dbReference type="RefSeq" id="WP_098512725.1">
    <property type="nucleotide sequence ID" value="NZ_JBIAKZ010000072.1"/>
</dbReference>
<organism evidence="1 2">
    <name type="scientific">Amycolatopsis sulphurea</name>
    <dbReference type="NCBI Taxonomy" id="76022"/>
    <lineage>
        <taxon>Bacteria</taxon>
        <taxon>Bacillati</taxon>
        <taxon>Actinomycetota</taxon>
        <taxon>Actinomycetes</taxon>
        <taxon>Pseudonocardiales</taxon>
        <taxon>Pseudonocardiaceae</taxon>
        <taxon>Amycolatopsis</taxon>
    </lineage>
</organism>
<protein>
    <recommendedName>
        <fullName evidence="3">Excreted virulence factor EspC (Type VII ESX diderm)</fullName>
    </recommendedName>
</protein>
<gene>
    <name evidence="1" type="ORF">ATK36_3791</name>
</gene>
<proteinExistence type="predicted"/>
<dbReference type="EMBL" id="PDJK01000002">
    <property type="protein sequence ID" value="PFG48688.1"/>
    <property type="molecule type" value="Genomic_DNA"/>
</dbReference>
<accession>A0A2A9FBZ6</accession>
<comment type="caution">
    <text evidence="1">The sequence shown here is derived from an EMBL/GenBank/DDBJ whole genome shotgun (WGS) entry which is preliminary data.</text>
</comment>
<evidence type="ECO:0000313" key="2">
    <source>
        <dbReference type="Proteomes" id="UP000243542"/>
    </source>
</evidence>
<dbReference type="AlphaFoldDB" id="A0A2A9FBZ6"/>
<sequence>MDGPSDGGDGAEPSSGDYYRRHALSARRIAEVQPDFIRLLDKLAEYGELPPAGLREGAVWLHQTMGQAADVLAAQGLAYDEMLAAGGPDDSRAWVEYEAMTRRHAELMPRERPHE</sequence>
<reference evidence="1 2" key="1">
    <citation type="submission" date="2017-10" db="EMBL/GenBank/DDBJ databases">
        <title>Sequencing the genomes of 1000 actinobacteria strains.</title>
        <authorList>
            <person name="Klenk H.-P."/>
        </authorList>
    </citation>
    <scope>NUCLEOTIDE SEQUENCE [LARGE SCALE GENOMIC DNA]</scope>
    <source>
        <strain evidence="1 2">DSM 46092</strain>
    </source>
</reference>
<dbReference type="Proteomes" id="UP000243542">
    <property type="component" value="Unassembled WGS sequence"/>
</dbReference>
<keyword evidence="2" id="KW-1185">Reference proteome</keyword>
<evidence type="ECO:0008006" key="3">
    <source>
        <dbReference type="Google" id="ProtNLM"/>
    </source>
</evidence>
<name>A0A2A9FBZ6_9PSEU</name>